<evidence type="ECO:0008006" key="4">
    <source>
        <dbReference type="Google" id="ProtNLM"/>
    </source>
</evidence>
<keyword evidence="1" id="KW-1133">Transmembrane helix</keyword>
<sequence>MGTMVPHRDWEQLHDVRWPSVKQNYENSPTAEYARELLELAVTCMSDQQKKPMLQSVIDEQSDNPDTLRLAAAVAYNRCVDELALDALSASLALSHDKQTLLQLIEVLIQTNQIEEAQAHTDELVSQQAEEAGALLIQLTDAYTRLGDAQAALDQLDRHEQLYPERARQFRKSIRQRRKRLEKSLRSGRAPKQVKIRAPGSRKRSFIYRAFLLVVAAVFVLLFVIPLLIFGVAALLDNTTDKVYVVSGISEPYKVMIDTQTVMLRPNRTPKIKLTYGEVAVEPVPGDFQFPATRINLNTTFWDRVLGRNTYVINPDQMALVTHENAAYSIRPKLGEGYEYEIHTPATLHHLTGIDYPMRELPDEMDIPSDQSVVWKSACNIIRNVQLGEKLSFLHDEYGMETTAEYLERAATYTPNEPHVPSFTLGLLGEDEFLRLAQTHLEARPVLVEWHRAYQTYIESTQPEVDLVAEYRQRHEAEPDNPDLIYLYARTINDHEHAAQRVERGLARHPDHPYLNHARAFRLKLMGYFASALEANDRSTRAMPNNSTFANLAYDLKLACGHYEQLIAETEARLYENDYDFDLTRQHVALLAASGQEREAERVIARFQRDLRRLNPEIEPETATTLTNELTLAMHEARGDLDAYAELSHASEDENYAYVNALIDRDWDTALNLLEQGIVEDSAFERLLLFVLMRDAGQNERAESQLNRAKVFMRDAGSDGQELADLLESSVRLPNGVELRVTFGYERLQLTYLALAQTHPRQAEWLRKQAHKHSYMNDFTSMILSSLD</sequence>
<feature type="transmembrane region" description="Helical" evidence="1">
    <location>
        <begin position="210"/>
        <end position="236"/>
    </location>
</feature>
<protein>
    <recommendedName>
        <fullName evidence="4">Tetratricopeptide repeat protein</fullName>
    </recommendedName>
</protein>
<proteinExistence type="predicted"/>
<dbReference type="Gene3D" id="1.25.40.10">
    <property type="entry name" value="Tetratricopeptide repeat domain"/>
    <property type="match status" value="1"/>
</dbReference>
<keyword evidence="1" id="KW-0812">Transmembrane</keyword>
<evidence type="ECO:0000313" key="3">
    <source>
        <dbReference type="Proteomes" id="UP000320386"/>
    </source>
</evidence>
<keyword evidence="3" id="KW-1185">Reference proteome</keyword>
<evidence type="ECO:0000313" key="2">
    <source>
        <dbReference type="EMBL" id="QDU70407.1"/>
    </source>
</evidence>
<dbReference type="AlphaFoldDB" id="A0A518BTX0"/>
<name>A0A518BTX0_9BACT</name>
<gene>
    <name evidence="2" type="ORF">Pan265_02340</name>
</gene>
<evidence type="ECO:0000256" key="1">
    <source>
        <dbReference type="SAM" id="Phobius"/>
    </source>
</evidence>
<keyword evidence="1" id="KW-0472">Membrane</keyword>
<dbReference type="KEGG" id="mcad:Pan265_02340"/>
<reference evidence="2 3" key="1">
    <citation type="submission" date="2019-02" db="EMBL/GenBank/DDBJ databases">
        <title>Deep-cultivation of Planctomycetes and their phenomic and genomic characterization uncovers novel biology.</title>
        <authorList>
            <person name="Wiegand S."/>
            <person name="Jogler M."/>
            <person name="Boedeker C."/>
            <person name="Pinto D."/>
            <person name="Vollmers J."/>
            <person name="Rivas-Marin E."/>
            <person name="Kohn T."/>
            <person name="Peeters S.H."/>
            <person name="Heuer A."/>
            <person name="Rast P."/>
            <person name="Oberbeckmann S."/>
            <person name="Bunk B."/>
            <person name="Jeske O."/>
            <person name="Meyerdierks A."/>
            <person name="Storesund J.E."/>
            <person name="Kallscheuer N."/>
            <person name="Luecker S."/>
            <person name="Lage O.M."/>
            <person name="Pohl T."/>
            <person name="Merkel B.J."/>
            <person name="Hornburger P."/>
            <person name="Mueller R.-W."/>
            <person name="Bruemmer F."/>
            <person name="Labrenz M."/>
            <person name="Spormann A.M."/>
            <person name="Op den Camp H."/>
            <person name="Overmann J."/>
            <person name="Amann R."/>
            <person name="Jetten M.S.M."/>
            <person name="Mascher T."/>
            <person name="Medema M.H."/>
            <person name="Devos D.P."/>
            <person name="Kaster A.-K."/>
            <person name="Ovreas L."/>
            <person name="Rohde M."/>
            <person name="Galperin M.Y."/>
            <person name="Jogler C."/>
        </authorList>
    </citation>
    <scope>NUCLEOTIDE SEQUENCE [LARGE SCALE GENOMIC DNA]</scope>
    <source>
        <strain evidence="2 3">Pan265</strain>
    </source>
</reference>
<accession>A0A518BTX0</accession>
<organism evidence="2 3">
    <name type="scientific">Mucisphaera calidilacus</name>
    <dbReference type="NCBI Taxonomy" id="2527982"/>
    <lineage>
        <taxon>Bacteria</taxon>
        <taxon>Pseudomonadati</taxon>
        <taxon>Planctomycetota</taxon>
        <taxon>Phycisphaerae</taxon>
        <taxon>Phycisphaerales</taxon>
        <taxon>Phycisphaeraceae</taxon>
        <taxon>Mucisphaera</taxon>
    </lineage>
</organism>
<dbReference type="Proteomes" id="UP000320386">
    <property type="component" value="Chromosome"/>
</dbReference>
<dbReference type="InterPro" id="IPR011990">
    <property type="entry name" value="TPR-like_helical_dom_sf"/>
</dbReference>
<dbReference type="SUPFAM" id="SSF48452">
    <property type="entry name" value="TPR-like"/>
    <property type="match status" value="2"/>
</dbReference>
<dbReference type="EMBL" id="CP036280">
    <property type="protein sequence ID" value="QDU70407.1"/>
    <property type="molecule type" value="Genomic_DNA"/>
</dbReference>